<evidence type="ECO:0000313" key="7">
    <source>
        <dbReference type="EMBL" id="ERL94477.1"/>
    </source>
</evidence>
<dbReference type="InterPro" id="IPR048349">
    <property type="entry name" value="CCDC22_N"/>
</dbReference>
<dbReference type="EnsemblMetazoa" id="XM_019913515.1">
    <property type="protein sequence ID" value="XP_019769074.1"/>
    <property type="gene ID" value="LOC109543693"/>
</dbReference>
<evidence type="ECO:0000313" key="6">
    <source>
        <dbReference type="EMBL" id="ENN71912.1"/>
    </source>
</evidence>
<feature type="coiled-coil region" evidence="3">
    <location>
        <begin position="274"/>
        <end position="394"/>
    </location>
</feature>
<sequence length="546" mass="62203">MEEVDKIIIDSLRHLSCDVERGITSLKDFDADLVVMAITSCLQAINPQLKLPRKLPSSMSARIKFASSLAQQITEFGFKGDMGYQTILYCNEVEVRRVLMFLLERLPKEANAAASAEPIGYVPKVVKQIEDTLRHSLTKMWIPSEALHFGARPIEHGFLVNSFGNSVPLHGINLIVADETTDPETASFIPNVIEQCSTPRQLLPSLLFPPIDYSGMQNWQQSAVSEPLARDLSRELLNSAAIEKLDSPSAAGDRKEYINRNSPQHKAEPLLNTLKEEKESLDEMQKAVKECEENLLKLKSQREQEQTILKELVAKVKVKNKTMAVLSNEENIVKLENLIKKGENRLVELANQWDEVQAPLLEEQKALKSSETRYTELQTLKKAYKEVMTDLKEKTALEQKLILKCKDLNNKNNRAAYTKRILEIVGNIQKQNKEIQKIISDTRQVQKDISNLTGQVDRSFTLSDEMIFHDCKSDESARKAYKYLAALREECNGILQAVSNIGQAERELRNLEEQIETEKNKDIRDKLDKVQRDLTEMKNEIEVLMR</sequence>
<dbReference type="Pfam" id="PF05667">
    <property type="entry name" value="CCDC22_CC"/>
    <property type="match status" value="1"/>
</dbReference>
<reference evidence="9 10" key="1">
    <citation type="journal article" date="2013" name="Genome Biol.">
        <title>Draft genome of the mountain pine beetle, Dendroctonus ponderosae Hopkins, a major forest pest.</title>
        <authorList>
            <person name="Keeling C.I."/>
            <person name="Yuen M.M."/>
            <person name="Liao N.Y."/>
            <person name="Docking T.R."/>
            <person name="Chan S.K."/>
            <person name="Taylor G.A."/>
            <person name="Palmquist D.L."/>
            <person name="Jackman S.D."/>
            <person name="Nguyen A."/>
            <person name="Li M."/>
            <person name="Henderson H."/>
            <person name="Janes J.K."/>
            <person name="Zhao Y."/>
            <person name="Pandoh P."/>
            <person name="Moore R."/>
            <person name="Sperling F.A."/>
            <person name="Huber D.P."/>
            <person name="Birol I."/>
            <person name="Jones S.J."/>
            <person name="Bohlmann J."/>
        </authorList>
    </citation>
    <scope>NUCLEOTIDE SEQUENCE</scope>
</reference>
<dbReference type="InterPro" id="IPR008530">
    <property type="entry name" value="CCDC22"/>
</dbReference>
<keyword evidence="9" id="KW-1185">Reference proteome</keyword>
<gene>
    <name evidence="8" type="primary">109543693</name>
    <name evidence="7" type="ORF">D910_11754</name>
    <name evidence="6" type="ORF">YQE_11449</name>
</gene>
<accession>N6U055</accession>
<dbReference type="OrthoDB" id="10266736at2759"/>
<organism evidence="6">
    <name type="scientific">Dendroctonus ponderosae</name>
    <name type="common">Mountain pine beetle</name>
    <dbReference type="NCBI Taxonomy" id="77166"/>
    <lineage>
        <taxon>Eukaryota</taxon>
        <taxon>Metazoa</taxon>
        <taxon>Ecdysozoa</taxon>
        <taxon>Arthropoda</taxon>
        <taxon>Hexapoda</taxon>
        <taxon>Insecta</taxon>
        <taxon>Pterygota</taxon>
        <taxon>Neoptera</taxon>
        <taxon>Endopterygota</taxon>
        <taxon>Coleoptera</taxon>
        <taxon>Polyphaga</taxon>
        <taxon>Cucujiformia</taxon>
        <taxon>Curculionidae</taxon>
        <taxon>Scolytinae</taxon>
        <taxon>Dendroctonus</taxon>
    </lineage>
</organism>
<dbReference type="PANTHER" id="PTHR15668:SF4">
    <property type="entry name" value="COILED-COIL DOMAIN-CONTAINING PROTEIN 22"/>
    <property type="match status" value="1"/>
</dbReference>
<evidence type="ECO:0000259" key="4">
    <source>
        <dbReference type="Pfam" id="PF05667"/>
    </source>
</evidence>
<dbReference type="InterPro" id="IPR048348">
    <property type="entry name" value="CCDC22_CC"/>
</dbReference>
<dbReference type="PANTHER" id="PTHR15668">
    <property type="entry name" value="JM1 PROTEIN"/>
    <property type="match status" value="1"/>
</dbReference>
<dbReference type="AlphaFoldDB" id="N6U055"/>
<evidence type="ECO:0000313" key="8">
    <source>
        <dbReference type="EnsemblMetazoa" id="XP_019769074.1"/>
    </source>
</evidence>
<dbReference type="GO" id="GO:2000060">
    <property type="term" value="P:positive regulation of ubiquitin-dependent protein catabolic process"/>
    <property type="evidence" value="ECO:0007669"/>
    <property type="project" value="TreeGrafter"/>
</dbReference>
<evidence type="ECO:0000313" key="9">
    <source>
        <dbReference type="Proteomes" id="UP000019118"/>
    </source>
</evidence>
<dbReference type="STRING" id="77166.N6U055"/>
<dbReference type="GO" id="GO:0097602">
    <property type="term" value="F:cullin family protein binding"/>
    <property type="evidence" value="ECO:0007669"/>
    <property type="project" value="TreeGrafter"/>
</dbReference>
<dbReference type="KEGG" id="dpa:109543693"/>
<dbReference type="Proteomes" id="UP000019118">
    <property type="component" value="Unassembled WGS sequence"/>
</dbReference>
<evidence type="ECO:0000256" key="1">
    <source>
        <dbReference type="ARBA" id="ARBA00006438"/>
    </source>
</evidence>
<feature type="coiled-coil region" evidence="3">
    <location>
        <begin position="494"/>
        <end position="540"/>
    </location>
</feature>
<comment type="similarity">
    <text evidence="1">Belongs to the CCDC22 family.</text>
</comment>
<reference evidence="8" key="2">
    <citation type="submission" date="2024-08" db="UniProtKB">
        <authorList>
            <consortium name="EnsemblMetazoa"/>
        </authorList>
    </citation>
    <scope>IDENTIFICATION</scope>
</reference>
<feature type="domain" description="CCDC22 N-terminal" evidence="5">
    <location>
        <begin position="1"/>
        <end position="107"/>
    </location>
</feature>
<dbReference type="EMBL" id="KB741250">
    <property type="protein sequence ID" value="ENN71912.1"/>
    <property type="molecule type" value="Genomic_DNA"/>
</dbReference>
<dbReference type="OMA" id="KFEQHIQ"/>
<evidence type="ECO:0000259" key="5">
    <source>
        <dbReference type="Pfam" id="PF21674"/>
    </source>
</evidence>
<dbReference type="Proteomes" id="UP000030742">
    <property type="component" value="Unassembled WGS sequence"/>
</dbReference>
<evidence type="ECO:0000256" key="2">
    <source>
        <dbReference type="ARBA" id="ARBA00017553"/>
    </source>
</evidence>
<feature type="non-terminal residue" evidence="6">
    <location>
        <position position="1"/>
    </location>
</feature>
<feature type="domain" description="CCDC22 coiled-coil" evidence="4">
    <location>
        <begin position="264"/>
        <end position="521"/>
    </location>
</feature>
<protein>
    <recommendedName>
        <fullName evidence="2">Coiled-coil domain-containing protein 22 homolog</fullName>
    </recommendedName>
</protein>
<name>N6U055_DENPD</name>
<evidence type="ECO:0000256" key="3">
    <source>
        <dbReference type="SAM" id="Coils"/>
    </source>
</evidence>
<dbReference type="Pfam" id="PF21674">
    <property type="entry name" value="CCDC22_N"/>
    <property type="match status" value="1"/>
</dbReference>
<evidence type="ECO:0000313" key="10">
    <source>
        <dbReference type="Proteomes" id="UP000030742"/>
    </source>
</evidence>
<proteinExistence type="inferred from homology"/>
<keyword evidence="3" id="KW-0175">Coiled coil</keyword>
<dbReference type="EMBL" id="KB632390">
    <property type="protein sequence ID" value="ERL94477.1"/>
    <property type="molecule type" value="Genomic_DNA"/>
</dbReference>
<dbReference type="HOGENOM" id="CLU_024231_1_0_1"/>